<feature type="region of interest" description="Disordered" evidence="1">
    <location>
        <begin position="27"/>
        <end position="63"/>
    </location>
</feature>
<evidence type="ECO:0000256" key="1">
    <source>
        <dbReference type="SAM" id="MobiDB-lite"/>
    </source>
</evidence>
<dbReference type="AlphaFoldDB" id="A0A174YAR0"/>
<dbReference type="PROSITE" id="PS51257">
    <property type="entry name" value="PROKAR_LIPOPROTEIN"/>
    <property type="match status" value="1"/>
</dbReference>
<evidence type="ECO:0000313" key="3">
    <source>
        <dbReference type="EMBL" id="CUQ81038.1"/>
    </source>
</evidence>
<reference evidence="3 4" key="1">
    <citation type="submission" date="2015-09" db="EMBL/GenBank/DDBJ databases">
        <authorList>
            <consortium name="Pathogen Informatics"/>
        </authorList>
    </citation>
    <scope>NUCLEOTIDE SEQUENCE [LARGE SCALE GENOMIC DNA]</scope>
    <source>
        <strain evidence="3 4">2789STDY5834889</strain>
    </source>
</reference>
<dbReference type="RefSeq" id="WP_020435748.1">
    <property type="nucleotide sequence ID" value="NZ_CZBR01000001.1"/>
</dbReference>
<gene>
    <name evidence="3" type="ORF">ERS852502_00190</name>
</gene>
<protein>
    <submittedName>
        <fullName evidence="3">Uncharacterized protein</fullName>
    </submittedName>
</protein>
<evidence type="ECO:0000256" key="2">
    <source>
        <dbReference type="SAM" id="SignalP"/>
    </source>
</evidence>
<dbReference type="OrthoDB" id="1976337at2"/>
<organism evidence="3 4">
    <name type="scientific">[Ruminococcus] torques</name>
    <dbReference type="NCBI Taxonomy" id="33039"/>
    <lineage>
        <taxon>Bacteria</taxon>
        <taxon>Bacillati</taxon>
        <taxon>Bacillota</taxon>
        <taxon>Clostridia</taxon>
        <taxon>Lachnospirales</taxon>
        <taxon>Lachnospiraceae</taxon>
        <taxon>Mediterraneibacter</taxon>
    </lineage>
</organism>
<dbReference type="EMBL" id="CZBX01000001">
    <property type="protein sequence ID" value="CUQ81038.1"/>
    <property type="molecule type" value="Genomic_DNA"/>
</dbReference>
<accession>A0A174YAR0</accession>
<keyword evidence="2" id="KW-0732">Signal</keyword>
<proteinExistence type="predicted"/>
<name>A0A174YAR0_9FIRM</name>
<sequence>MKKLLVVVMLTSMVLFSVGCEKNNVDTEQNTTVEDSGNKDTSETIDSEKNNQKQEEEKSNISEEKQEMKTLKIYYVNENAEIVSEEMKTENIDDTTVWNQLIEKGILTEGCKLNSCKIDENNKTIDLDMNTEVGERIRSMGTTGKDEILTCIVNSYLDTYNCEKLKLTENGQALDTGDTELDGYMNHF</sequence>
<evidence type="ECO:0000313" key="4">
    <source>
        <dbReference type="Proteomes" id="UP000078383"/>
    </source>
</evidence>
<dbReference type="Proteomes" id="UP000078383">
    <property type="component" value="Unassembled WGS sequence"/>
</dbReference>
<feature type="signal peptide" evidence="2">
    <location>
        <begin position="1"/>
        <end position="19"/>
    </location>
</feature>
<dbReference type="GeneID" id="303257685"/>
<feature type="compositionally biased region" description="Basic and acidic residues" evidence="1">
    <location>
        <begin position="36"/>
        <end position="63"/>
    </location>
</feature>
<feature type="chain" id="PRO_5039442281" evidence="2">
    <location>
        <begin position="20"/>
        <end position="188"/>
    </location>
</feature>